<dbReference type="Proteomes" id="UP001597045">
    <property type="component" value="Unassembled WGS sequence"/>
</dbReference>
<keyword evidence="2" id="KW-0444">Lipid biosynthesis</keyword>
<feature type="domain" description="Transcriptional regulator SbtR-like C-terminal" evidence="7">
    <location>
        <begin position="67"/>
        <end position="167"/>
    </location>
</feature>
<comment type="caution">
    <text evidence="8">The sequence shown here is derived from an EMBL/GenBank/DDBJ whole genome shotgun (WGS) entry which is preliminary data.</text>
</comment>
<dbReference type="InterPro" id="IPR016039">
    <property type="entry name" value="Thiolase-like"/>
</dbReference>
<dbReference type="PANTHER" id="PTHR43091">
    <property type="entry name" value="3-OXOACYL-[ACYL-CARRIER-PROTEIN] SYNTHASE"/>
    <property type="match status" value="1"/>
</dbReference>
<evidence type="ECO:0000256" key="6">
    <source>
        <dbReference type="SAM" id="MobiDB-lite"/>
    </source>
</evidence>
<dbReference type="Pfam" id="PF21597">
    <property type="entry name" value="TetR_C_43"/>
    <property type="match status" value="1"/>
</dbReference>
<dbReference type="Gene3D" id="3.40.47.10">
    <property type="match status" value="1"/>
</dbReference>
<protein>
    <recommendedName>
        <fullName evidence="7">Transcriptional regulator SbtR-like C-terminal domain-containing protein</fullName>
    </recommendedName>
</protein>
<feature type="compositionally biased region" description="Polar residues" evidence="6">
    <location>
        <begin position="173"/>
        <end position="184"/>
    </location>
</feature>
<evidence type="ECO:0000256" key="3">
    <source>
        <dbReference type="ARBA" id="ARBA00022832"/>
    </source>
</evidence>
<dbReference type="EMBL" id="JBHTIS010000304">
    <property type="protein sequence ID" value="MFD1045449.1"/>
    <property type="molecule type" value="Genomic_DNA"/>
</dbReference>
<feature type="region of interest" description="Disordered" evidence="6">
    <location>
        <begin position="168"/>
        <end position="192"/>
    </location>
</feature>
<dbReference type="PANTHER" id="PTHR43091:SF1">
    <property type="entry name" value="BETA-KETOACYL-[ACYL-CARRIER-PROTEIN] SYNTHASE III, CHLOROPLASTIC"/>
    <property type="match status" value="1"/>
</dbReference>
<evidence type="ECO:0000259" key="7">
    <source>
        <dbReference type="Pfam" id="PF21597"/>
    </source>
</evidence>
<keyword evidence="3" id="KW-0276">Fatty acid metabolism</keyword>
<evidence type="ECO:0000256" key="1">
    <source>
        <dbReference type="ARBA" id="ARBA00008642"/>
    </source>
</evidence>
<proteinExistence type="inferred from homology"/>
<dbReference type="SUPFAM" id="SSF53901">
    <property type="entry name" value="Thiolase-like"/>
    <property type="match status" value="1"/>
</dbReference>
<evidence type="ECO:0000256" key="4">
    <source>
        <dbReference type="ARBA" id="ARBA00023098"/>
    </source>
</evidence>
<name>A0ABW3M760_9PSEU</name>
<dbReference type="InterPro" id="IPR036271">
    <property type="entry name" value="Tet_transcr_reg_TetR-rel_C_sf"/>
</dbReference>
<keyword evidence="9" id="KW-1185">Reference proteome</keyword>
<evidence type="ECO:0000313" key="9">
    <source>
        <dbReference type="Proteomes" id="UP001597045"/>
    </source>
</evidence>
<reference evidence="9" key="1">
    <citation type="journal article" date="2019" name="Int. J. Syst. Evol. Microbiol.">
        <title>The Global Catalogue of Microorganisms (GCM) 10K type strain sequencing project: providing services to taxonomists for standard genome sequencing and annotation.</title>
        <authorList>
            <consortium name="The Broad Institute Genomics Platform"/>
            <consortium name="The Broad Institute Genome Sequencing Center for Infectious Disease"/>
            <person name="Wu L."/>
            <person name="Ma J."/>
        </authorList>
    </citation>
    <scope>NUCLEOTIDE SEQUENCE [LARGE SCALE GENOMIC DNA]</scope>
    <source>
        <strain evidence="9">JCM 31486</strain>
    </source>
</reference>
<keyword evidence="4" id="KW-0443">Lipid metabolism</keyword>
<accession>A0ABW3M760</accession>
<dbReference type="SUPFAM" id="SSF48498">
    <property type="entry name" value="Tetracyclin repressor-like, C-terminal domain"/>
    <property type="match status" value="1"/>
</dbReference>
<evidence type="ECO:0000313" key="8">
    <source>
        <dbReference type="EMBL" id="MFD1045449.1"/>
    </source>
</evidence>
<evidence type="ECO:0000256" key="2">
    <source>
        <dbReference type="ARBA" id="ARBA00022516"/>
    </source>
</evidence>
<dbReference type="InterPro" id="IPR049445">
    <property type="entry name" value="TetR_SbtR-like_C"/>
</dbReference>
<evidence type="ECO:0000256" key="5">
    <source>
        <dbReference type="ARBA" id="ARBA00023160"/>
    </source>
</evidence>
<comment type="similarity">
    <text evidence="1">Belongs to the thiolase-like superfamily. FabH family.</text>
</comment>
<organism evidence="8 9">
    <name type="scientific">Kibdelosporangium lantanae</name>
    <dbReference type="NCBI Taxonomy" id="1497396"/>
    <lineage>
        <taxon>Bacteria</taxon>
        <taxon>Bacillati</taxon>
        <taxon>Actinomycetota</taxon>
        <taxon>Actinomycetes</taxon>
        <taxon>Pseudonocardiales</taxon>
        <taxon>Pseudonocardiaceae</taxon>
        <taxon>Kibdelosporangium</taxon>
    </lineage>
</organism>
<gene>
    <name evidence="8" type="ORF">ACFQ1S_07540</name>
</gene>
<sequence length="192" mass="21075">MSGSRLVALGHHQPSRVLANTDLERMVDTSDEWIRRRTGIATRHIADSESVTDMATSAAAKALATADPWEGFVSYLVGLYELQAHDRALNDAISQRIPLSAEVLAACHQGLEHVTRVIDRAKASGQLRADYSPTDLPPLSAAMSRVITEFPNDWRRFLAHYVDGLRATEHTGRPSSGHNLSLTGRTAEPRPE</sequence>
<keyword evidence="5" id="KW-0275">Fatty acid biosynthesis</keyword>